<feature type="compositionally biased region" description="Basic and acidic residues" evidence="1">
    <location>
        <begin position="62"/>
        <end position="83"/>
    </location>
</feature>
<dbReference type="GeneID" id="111089481"/>
<feature type="region of interest" description="Disordered" evidence="1">
    <location>
        <begin position="62"/>
        <end position="131"/>
    </location>
</feature>
<dbReference type="RefSeq" id="XP_022257794.1">
    <property type="nucleotide sequence ID" value="XM_022402086.1"/>
</dbReference>
<keyword evidence="2" id="KW-1185">Reference proteome</keyword>
<gene>
    <name evidence="3" type="primary">LOC111089481</name>
</gene>
<evidence type="ECO:0000313" key="2">
    <source>
        <dbReference type="Proteomes" id="UP000694941"/>
    </source>
</evidence>
<dbReference type="Proteomes" id="UP000694941">
    <property type="component" value="Unplaced"/>
</dbReference>
<evidence type="ECO:0000256" key="1">
    <source>
        <dbReference type="SAM" id="MobiDB-lite"/>
    </source>
</evidence>
<evidence type="ECO:0000313" key="3">
    <source>
        <dbReference type="RefSeq" id="XP_022257794.1"/>
    </source>
</evidence>
<feature type="compositionally biased region" description="Polar residues" evidence="1">
    <location>
        <begin position="98"/>
        <end position="114"/>
    </location>
</feature>
<protein>
    <submittedName>
        <fullName evidence="3">Uncharacterized protein LOC111089481</fullName>
    </submittedName>
</protein>
<reference evidence="3" key="1">
    <citation type="submission" date="2025-08" db="UniProtKB">
        <authorList>
            <consortium name="RefSeq"/>
        </authorList>
    </citation>
    <scope>IDENTIFICATION</scope>
    <source>
        <tissue evidence="3">Muscle</tissue>
    </source>
</reference>
<proteinExistence type="predicted"/>
<organism evidence="2 3">
    <name type="scientific">Limulus polyphemus</name>
    <name type="common">Atlantic horseshoe crab</name>
    <dbReference type="NCBI Taxonomy" id="6850"/>
    <lineage>
        <taxon>Eukaryota</taxon>
        <taxon>Metazoa</taxon>
        <taxon>Ecdysozoa</taxon>
        <taxon>Arthropoda</taxon>
        <taxon>Chelicerata</taxon>
        <taxon>Merostomata</taxon>
        <taxon>Xiphosura</taxon>
        <taxon>Limulidae</taxon>
        <taxon>Limulus</taxon>
    </lineage>
</organism>
<sequence length="131" mass="15299">MKNVFYTYPNNSYKNEELENWFSLMSTNQIEITGHLPEGKWKPLQPDFNYLKRMEQGAVNVRERTGMDKYERRDDNVETKDDSNSSARVQVSDDTDIFLQQSQEPVSETFTTSRQTKETEGPTGFSSHMEL</sequence>
<name>A0ABM1TPI8_LIMPO</name>
<accession>A0ABM1TPI8</accession>